<accession>A0A315ZAN3</accession>
<feature type="domain" description="HTH araC/xylS-type" evidence="4">
    <location>
        <begin position="196"/>
        <end position="301"/>
    </location>
</feature>
<dbReference type="Pfam" id="PF12833">
    <property type="entry name" value="HTH_18"/>
    <property type="match status" value="1"/>
</dbReference>
<dbReference type="Proteomes" id="UP000245535">
    <property type="component" value="Unassembled WGS sequence"/>
</dbReference>
<name>A0A315ZAN3_SEDFL</name>
<dbReference type="PANTHER" id="PTHR43280">
    <property type="entry name" value="ARAC-FAMILY TRANSCRIPTIONAL REGULATOR"/>
    <property type="match status" value="1"/>
</dbReference>
<dbReference type="SUPFAM" id="SSF46689">
    <property type="entry name" value="Homeodomain-like"/>
    <property type="match status" value="1"/>
</dbReference>
<dbReference type="EMBL" id="QGDO01000003">
    <property type="protein sequence ID" value="PWJ42410.1"/>
    <property type="molecule type" value="Genomic_DNA"/>
</dbReference>
<dbReference type="InterPro" id="IPR018060">
    <property type="entry name" value="HTH_AraC"/>
</dbReference>
<dbReference type="PRINTS" id="PR00032">
    <property type="entry name" value="HTHARAC"/>
</dbReference>
<comment type="caution">
    <text evidence="5">The sequence shown here is derived from an EMBL/GenBank/DDBJ whole genome shotgun (WGS) entry which is preliminary data.</text>
</comment>
<protein>
    <submittedName>
        <fullName evidence="5">AraC family transcriptional regulator</fullName>
    </submittedName>
</protein>
<dbReference type="InterPro" id="IPR009057">
    <property type="entry name" value="Homeodomain-like_sf"/>
</dbReference>
<dbReference type="InterPro" id="IPR020449">
    <property type="entry name" value="Tscrpt_reg_AraC-type_HTH"/>
</dbReference>
<evidence type="ECO:0000259" key="4">
    <source>
        <dbReference type="PROSITE" id="PS01124"/>
    </source>
</evidence>
<evidence type="ECO:0000313" key="5">
    <source>
        <dbReference type="EMBL" id="PWJ42410.1"/>
    </source>
</evidence>
<sequence>MSEDIIRIKSISELHKGLGMEKPKHPLITILDFSKVCLPEELVGKKMTSDLYCISLKDADCGLIYGRNHYDFDEGVLIFTAPDQVMTGTKDFEKEDRSGWMMYFHPDLIRRSALGDKIDSYTFFSYEAHEALHLSENEERLLNQTVENIKLEYEQRIDDHSEQVIVASLELLLSYCSRFYARQMNTRSNHNKDIVSDVEKLLKEYINSDRIVDQGAPTIQFLAEQVHLSASYLSDLLKKETGRSGKDHINDFLVSKAKNKLLSSKDSVSEIAYSLGFNYPHYFSRLFKAKTGMSPLEYRQLN</sequence>
<keyword evidence="2" id="KW-0238">DNA-binding</keyword>
<organism evidence="5 6">
    <name type="scientific">Sediminitomix flava</name>
    <dbReference type="NCBI Taxonomy" id="379075"/>
    <lineage>
        <taxon>Bacteria</taxon>
        <taxon>Pseudomonadati</taxon>
        <taxon>Bacteroidota</taxon>
        <taxon>Cytophagia</taxon>
        <taxon>Cytophagales</taxon>
        <taxon>Flammeovirgaceae</taxon>
        <taxon>Sediminitomix</taxon>
    </lineage>
</organism>
<proteinExistence type="predicted"/>
<evidence type="ECO:0000313" key="6">
    <source>
        <dbReference type="Proteomes" id="UP000245535"/>
    </source>
</evidence>
<dbReference type="Gene3D" id="1.10.10.60">
    <property type="entry name" value="Homeodomain-like"/>
    <property type="match status" value="2"/>
</dbReference>
<evidence type="ECO:0000256" key="1">
    <source>
        <dbReference type="ARBA" id="ARBA00023015"/>
    </source>
</evidence>
<keyword evidence="1" id="KW-0805">Transcription regulation</keyword>
<gene>
    <name evidence="5" type="ORF">BC781_103662</name>
</gene>
<reference evidence="5 6" key="1">
    <citation type="submission" date="2018-03" db="EMBL/GenBank/DDBJ databases">
        <title>Genomic Encyclopedia of Archaeal and Bacterial Type Strains, Phase II (KMG-II): from individual species to whole genera.</title>
        <authorList>
            <person name="Goeker M."/>
        </authorList>
    </citation>
    <scope>NUCLEOTIDE SEQUENCE [LARGE SCALE GENOMIC DNA]</scope>
    <source>
        <strain evidence="5 6">DSM 28229</strain>
    </source>
</reference>
<evidence type="ECO:0000256" key="3">
    <source>
        <dbReference type="ARBA" id="ARBA00023163"/>
    </source>
</evidence>
<keyword evidence="6" id="KW-1185">Reference proteome</keyword>
<keyword evidence="3" id="KW-0804">Transcription</keyword>
<dbReference type="RefSeq" id="WP_109619339.1">
    <property type="nucleotide sequence ID" value="NZ_QGDO01000003.1"/>
</dbReference>
<dbReference type="GO" id="GO:0003700">
    <property type="term" value="F:DNA-binding transcription factor activity"/>
    <property type="evidence" value="ECO:0007669"/>
    <property type="project" value="InterPro"/>
</dbReference>
<dbReference type="AlphaFoldDB" id="A0A315ZAN3"/>
<dbReference type="PROSITE" id="PS01124">
    <property type="entry name" value="HTH_ARAC_FAMILY_2"/>
    <property type="match status" value="1"/>
</dbReference>
<evidence type="ECO:0000256" key="2">
    <source>
        <dbReference type="ARBA" id="ARBA00023125"/>
    </source>
</evidence>
<dbReference type="OrthoDB" id="643086at2"/>
<dbReference type="SMART" id="SM00342">
    <property type="entry name" value="HTH_ARAC"/>
    <property type="match status" value="1"/>
</dbReference>
<dbReference type="PANTHER" id="PTHR43280:SF32">
    <property type="entry name" value="TRANSCRIPTIONAL REGULATORY PROTEIN"/>
    <property type="match status" value="1"/>
</dbReference>
<dbReference type="GO" id="GO:0043565">
    <property type="term" value="F:sequence-specific DNA binding"/>
    <property type="evidence" value="ECO:0007669"/>
    <property type="project" value="InterPro"/>
</dbReference>